<evidence type="ECO:0000256" key="1">
    <source>
        <dbReference type="SAM" id="SignalP"/>
    </source>
</evidence>
<feature type="signal peptide" evidence="1">
    <location>
        <begin position="1"/>
        <end position="25"/>
    </location>
</feature>
<evidence type="ECO:0000313" key="3">
    <source>
        <dbReference type="EMBL" id="SMC00159.1"/>
    </source>
</evidence>
<proteinExistence type="predicted"/>
<name>A0A1W1W3G1_9BACT</name>
<dbReference type="AlphaFoldDB" id="A0A1W1W3G1"/>
<dbReference type="Gene3D" id="3.40.250.10">
    <property type="entry name" value="Rhodanese-like domain"/>
    <property type="match status" value="1"/>
</dbReference>
<dbReference type="SUPFAM" id="SSF52821">
    <property type="entry name" value="Rhodanese/Cell cycle control phosphatase"/>
    <property type="match status" value="1"/>
</dbReference>
<organism evidence="3 4">
    <name type="scientific">Hymenobacter roseosalivarius DSM 11622</name>
    <dbReference type="NCBI Taxonomy" id="645990"/>
    <lineage>
        <taxon>Bacteria</taxon>
        <taxon>Pseudomonadati</taxon>
        <taxon>Bacteroidota</taxon>
        <taxon>Cytophagia</taxon>
        <taxon>Cytophagales</taxon>
        <taxon>Hymenobacteraceae</taxon>
        <taxon>Hymenobacter</taxon>
    </lineage>
</organism>
<feature type="chain" id="PRO_5012258299" evidence="1">
    <location>
        <begin position="26"/>
        <end position="136"/>
    </location>
</feature>
<keyword evidence="1" id="KW-0732">Signal</keyword>
<dbReference type="Pfam" id="PF00581">
    <property type="entry name" value="Rhodanese"/>
    <property type="match status" value="1"/>
</dbReference>
<dbReference type="EMBL" id="FWWW01000098">
    <property type="protein sequence ID" value="SMC00159.1"/>
    <property type="molecule type" value="Genomic_DNA"/>
</dbReference>
<dbReference type="OrthoDB" id="9808735at2"/>
<reference evidence="3 4" key="1">
    <citation type="submission" date="2017-04" db="EMBL/GenBank/DDBJ databases">
        <authorList>
            <person name="Afonso C.L."/>
            <person name="Miller P.J."/>
            <person name="Scott M.A."/>
            <person name="Spackman E."/>
            <person name="Goraichik I."/>
            <person name="Dimitrov K.M."/>
            <person name="Suarez D.L."/>
            <person name="Swayne D.E."/>
        </authorList>
    </citation>
    <scope>NUCLEOTIDE SEQUENCE [LARGE SCALE GENOMIC DNA]</scope>
    <source>
        <strain evidence="3 4">DSM 11622</strain>
    </source>
</reference>
<keyword evidence="4" id="KW-1185">Reference proteome</keyword>
<accession>A0A1W1W3G1</accession>
<protein>
    <submittedName>
        <fullName evidence="3">Rhodanese domain protein</fullName>
    </submittedName>
</protein>
<sequence>MKILSRVFGLLYAIVILVPCASAQKAPQQVSKPVSGAVDAATAAKLIKQPNVVILDVRTPAEYATGHVRGAKNLDFRAPNFAQQIAHLDPIKTYLLYCASGNRSGQATKLMQTEGFPKVVDAGAFKTLQAGGLKIE</sequence>
<dbReference type="PANTHER" id="PTHR45431:SF3">
    <property type="entry name" value="RHODANESE-LIKE DOMAIN-CONTAINING PROTEIN 15, CHLOROPLASTIC"/>
    <property type="match status" value="1"/>
</dbReference>
<dbReference type="Proteomes" id="UP000192266">
    <property type="component" value="Unassembled WGS sequence"/>
</dbReference>
<dbReference type="STRING" id="645990.SAMN00120144_2550"/>
<dbReference type="PROSITE" id="PS50206">
    <property type="entry name" value="RHODANESE_3"/>
    <property type="match status" value="1"/>
</dbReference>
<dbReference type="SMART" id="SM00450">
    <property type="entry name" value="RHOD"/>
    <property type="match status" value="1"/>
</dbReference>
<evidence type="ECO:0000313" key="4">
    <source>
        <dbReference type="Proteomes" id="UP000192266"/>
    </source>
</evidence>
<dbReference type="InterPro" id="IPR052367">
    <property type="entry name" value="Thiosulfate_ST/Rhodanese-like"/>
</dbReference>
<gene>
    <name evidence="3" type="ORF">SAMN00120144_2550</name>
</gene>
<dbReference type="InterPro" id="IPR036873">
    <property type="entry name" value="Rhodanese-like_dom_sf"/>
</dbReference>
<dbReference type="PANTHER" id="PTHR45431">
    <property type="entry name" value="RHODANESE-LIKE DOMAIN-CONTAINING PROTEIN 15, CHLOROPLASTIC"/>
    <property type="match status" value="1"/>
</dbReference>
<dbReference type="RefSeq" id="WP_084447555.1">
    <property type="nucleotide sequence ID" value="NZ_FWWW01000098.1"/>
</dbReference>
<feature type="domain" description="Rhodanese" evidence="2">
    <location>
        <begin position="48"/>
        <end position="136"/>
    </location>
</feature>
<dbReference type="CDD" id="cd00158">
    <property type="entry name" value="RHOD"/>
    <property type="match status" value="1"/>
</dbReference>
<dbReference type="InterPro" id="IPR001763">
    <property type="entry name" value="Rhodanese-like_dom"/>
</dbReference>
<evidence type="ECO:0000259" key="2">
    <source>
        <dbReference type="PROSITE" id="PS50206"/>
    </source>
</evidence>